<dbReference type="CDD" id="cd13532">
    <property type="entry name" value="PBP2_PDT_like"/>
    <property type="match status" value="1"/>
</dbReference>
<evidence type="ECO:0000256" key="6">
    <source>
        <dbReference type="ARBA" id="ARBA00023239"/>
    </source>
</evidence>
<dbReference type="Proteomes" id="UP000054166">
    <property type="component" value="Unassembled WGS sequence"/>
</dbReference>
<evidence type="ECO:0000256" key="2">
    <source>
        <dbReference type="ARBA" id="ARBA00013147"/>
    </source>
</evidence>
<keyword evidence="3" id="KW-0028">Amino-acid biosynthesis</keyword>
<dbReference type="Gene3D" id="3.40.190.10">
    <property type="entry name" value="Periplasmic binding protein-like II"/>
    <property type="match status" value="2"/>
</dbReference>
<keyword evidence="9" id="KW-1185">Reference proteome</keyword>
<dbReference type="InterPro" id="IPR001086">
    <property type="entry name" value="Preph_deHydtase"/>
</dbReference>
<dbReference type="HOGENOM" id="CLU_035008_5_0_1"/>
<dbReference type="GO" id="GO:0004664">
    <property type="term" value="F:prephenate dehydratase activity"/>
    <property type="evidence" value="ECO:0007669"/>
    <property type="project" value="UniProtKB-EC"/>
</dbReference>
<dbReference type="EMBL" id="KN832985">
    <property type="protein sequence ID" value="KIM85327.1"/>
    <property type="molecule type" value="Genomic_DNA"/>
</dbReference>
<dbReference type="GO" id="GO:0005737">
    <property type="term" value="C:cytoplasm"/>
    <property type="evidence" value="ECO:0007669"/>
    <property type="project" value="TreeGrafter"/>
</dbReference>
<evidence type="ECO:0000256" key="4">
    <source>
        <dbReference type="ARBA" id="ARBA00023141"/>
    </source>
</evidence>
<dbReference type="PANTHER" id="PTHR21022">
    <property type="entry name" value="PREPHENATE DEHYDRATASE P PROTEIN"/>
    <property type="match status" value="1"/>
</dbReference>
<dbReference type="PIRSF" id="PIRSF001500">
    <property type="entry name" value="Chor_mut_pdt_Ppr"/>
    <property type="match status" value="1"/>
</dbReference>
<protein>
    <recommendedName>
        <fullName evidence="2">prephenate dehydratase</fullName>
        <ecNumber evidence="2">4.2.1.51</ecNumber>
    </recommendedName>
</protein>
<feature type="domain" description="Prephenate dehydratase" evidence="7">
    <location>
        <begin position="9"/>
        <end position="196"/>
    </location>
</feature>
<dbReference type="EC" id="4.2.1.51" evidence="2"/>
<keyword evidence="4" id="KW-0057">Aromatic amino acid biosynthesis</keyword>
<evidence type="ECO:0000259" key="7">
    <source>
        <dbReference type="PROSITE" id="PS51171"/>
    </source>
</evidence>
<keyword evidence="5" id="KW-0584">Phenylalanine biosynthesis</keyword>
<dbReference type="STRING" id="765440.A0A0C3C6N5"/>
<sequence>MSYDAVLPKLAFLGPVGTYTHQAAYDRFGTSVEYCEQKTITDVFNAVSSDAPLALIPQENSTYGAVIETNDLLRLPMTGKDIFVVGETTLSIQHCLLVRRGVQLQQIENVLSHEQALGQCRNFISTNIPAASVVKMPSTSAAAQALLLPPTENRDPFKCAAICSSIVATIFNGLEVLREGIQDAEANFTRFYILSTTLAFEHVPPPKDASPKRALVRLSSSGMAAPGDMHSAPTITQLLIALKLSAIRIDRRPSSYLVPFHDVYLVELQQDLKDGDTEKSLHQAIKPQWISEVKAGLDRVKEIGGEAILLGVW</sequence>
<evidence type="ECO:0000256" key="5">
    <source>
        <dbReference type="ARBA" id="ARBA00023222"/>
    </source>
</evidence>
<dbReference type="UniPathway" id="UPA00121">
    <property type="reaction ID" value="UER00345"/>
</dbReference>
<evidence type="ECO:0000313" key="9">
    <source>
        <dbReference type="Proteomes" id="UP000054166"/>
    </source>
</evidence>
<dbReference type="InParanoid" id="A0A0C3C6N5"/>
<dbReference type="PROSITE" id="PS51171">
    <property type="entry name" value="PREPHENATE_DEHYDR_3"/>
    <property type="match status" value="1"/>
</dbReference>
<dbReference type="AlphaFoldDB" id="A0A0C3C6N5"/>
<evidence type="ECO:0000256" key="1">
    <source>
        <dbReference type="ARBA" id="ARBA00004741"/>
    </source>
</evidence>
<organism evidence="8 9">
    <name type="scientific">Piloderma croceum (strain F 1598)</name>
    <dbReference type="NCBI Taxonomy" id="765440"/>
    <lineage>
        <taxon>Eukaryota</taxon>
        <taxon>Fungi</taxon>
        <taxon>Dikarya</taxon>
        <taxon>Basidiomycota</taxon>
        <taxon>Agaricomycotina</taxon>
        <taxon>Agaricomycetes</taxon>
        <taxon>Agaricomycetidae</taxon>
        <taxon>Atheliales</taxon>
        <taxon>Atheliaceae</taxon>
        <taxon>Piloderma</taxon>
    </lineage>
</organism>
<comment type="pathway">
    <text evidence="1">Amino-acid biosynthesis; L-phenylalanine biosynthesis; phenylpyruvate from prephenate: step 1/1.</text>
</comment>
<dbReference type="FunCoup" id="A0A0C3C6N5">
    <property type="interactions" value="290"/>
</dbReference>
<dbReference type="GO" id="GO:0009094">
    <property type="term" value="P:L-phenylalanine biosynthetic process"/>
    <property type="evidence" value="ECO:0007669"/>
    <property type="project" value="UniProtKB-UniPathway"/>
</dbReference>
<proteinExistence type="predicted"/>
<evidence type="ECO:0000256" key="3">
    <source>
        <dbReference type="ARBA" id="ARBA00022605"/>
    </source>
</evidence>
<accession>A0A0C3C6N5</accession>
<reference evidence="9" key="2">
    <citation type="submission" date="2015-01" db="EMBL/GenBank/DDBJ databases">
        <title>Evolutionary Origins and Diversification of the Mycorrhizal Mutualists.</title>
        <authorList>
            <consortium name="DOE Joint Genome Institute"/>
            <consortium name="Mycorrhizal Genomics Consortium"/>
            <person name="Kohler A."/>
            <person name="Kuo A."/>
            <person name="Nagy L.G."/>
            <person name="Floudas D."/>
            <person name="Copeland A."/>
            <person name="Barry K.W."/>
            <person name="Cichocki N."/>
            <person name="Veneault-Fourrey C."/>
            <person name="LaButti K."/>
            <person name="Lindquist E.A."/>
            <person name="Lipzen A."/>
            <person name="Lundell T."/>
            <person name="Morin E."/>
            <person name="Murat C."/>
            <person name="Riley R."/>
            <person name="Ohm R."/>
            <person name="Sun H."/>
            <person name="Tunlid A."/>
            <person name="Henrissat B."/>
            <person name="Grigoriev I.V."/>
            <person name="Hibbett D.S."/>
            <person name="Martin F."/>
        </authorList>
    </citation>
    <scope>NUCLEOTIDE SEQUENCE [LARGE SCALE GENOMIC DNA]</scope>
    <source>
        <strain evidence="9">F 1598</strain>
    </source>
</reference>
<dbReference type="PANTHER" id="PTHR21022:SF19">
    <property type="entry name" value="PREPHENATE DEHYDRATASE-RELATED"/>
    <property type="match status" value="1"/>
</dbReference>
<dbReference type="OrthoDB" id="983542at2759"/>
<dbReference type="Pfam" id="PF00800">
    <property type="entry name" value="PDT"/>
    <property type="match status" value="1"/>
</dbReference>
<dbReference type="SUPFAM" id="SSF53850">
    <property type="entry name" value="Periplasmic binding protein-like II"/>
    <property type="match status" value="1"/>
</dbReference>
<dbReference type="InterPro" id="IPR008242">
    <property type="entry name" value="Chor_mutase/pphenate_deHydtase"/>
</dbReference>
<keyword evidence="6" id="KW-0456">Lyase</keyword>
<name>A0A0C3C6N5_PILCF</name>
<reference evidence="8 9" key="1">
    <citation type="submission" date="2014-04" db="EMBL/GenBank/DDBJ databases">
        <authorList>
            <consortium name="DOE Joint Genome Institute"/>
            <person name="Kuo A."/>
            <person name="Tarkka M."/>
            <person name="Buscot F."/>
            <person name="Kohler A."/>
            <person name="Nagy L.G."/>
            <person name="Floudas D."/>
            <person name="Copeland A."/>
            <person name="Barry K.W."/>
            <person name="Cichocki N."/>
            <person name="Veneault-Fourrey C."/>
            <person name="LaButti K."/>
            <person name="Lindquist E.A."/>
            <person name="Lipzen A."/>
            <person name="Lundell T."/>
            <person name="Morin E."/>
            <person name="Murat C."/>
            <person name="Sun H."/>
            <person name="Tunlid A."/>
            <person name="Henrissat B."/>
            <person name="Grigoriev I.V."/>
            <person name="Hibbett D.S."/>
            <person name="Martin F."/>
            <person name="Nordberg H.P."/>
            <person name="Cantor M.N."/>
            <person name="Hua S.X."/>
        </authorList>
    </citation>
    <scope>NUCLEOTIDE SEQUENCE [LARGE SCALE GENOMIC DNA]</scope>
    <source>
        <strain evidence="8 9">F 1598</strain>
    </source>
</reference>
<evidence type="ECO:0000313" key="8">
    <source>
        <dbReference type="EMBL" id="KIM85327.1"/>
    </source>
</evidence>
<gene>
    <name evidence="8" type="ORF">PILCRDRAFT_96440</name>
</gene>